<evidence type="ECO:0000256" key="1">
    <source>
        <dbReference type="SAM" id="MobiDB-lite"/>
    </source>
</evidence>
<comment type="caution">
    <text evidence="2">The sequence shown here is derived from an EMBL/GenBank/DDBJ whole genome shotgun (WGS) entry which is preliminary data.</text>
</comment>
<dbReference type="EMBL" id="JAWWNJ010000186">
    <property type="protein sequence ID" value="KAK6974260.1"/>
    <property type="molecule type" value="Genomic_DNA"/>
</dbReference>
<accession>A0AAV9Z880</accession>
<evidence type="ECO:0000313" key="2">
    <source>
        <dbReference type="EMBL" id="KAK6974260.1"/>
    </source>
</evidence>
<dbReference type="AlphaFoldDB" id="A0AAV9Z880"/>
<name>A0AAV9Z880_9AGAR</name>
<organism evidence="2 3">
    <name type="scientific">Favolaschia claudopus</name>
    <dbReference type="NCBI Taxonomy" id="2862362"/>
    <lineage>
        <taxon>Eukaryota</taxon>
        <taxon>Fungi</taxon>
        <taxon>Dikarya</taxon>
        <taxon>Basidiomycota</taxon>
        <taxon>Agaricomycotina</taxon>
        <taxon>Agaricomycetes</taxon>
        <taxon>Agaricomycetidae</taxon>
        <taxon>Agaricales</taxon>
        <taxon>Marasmiineae</taxon>
        <taxon>Mycenaceae</taxon>
        <taxon>Favolaschia</taxon>
    </lineage>
</organism>
<reference evidence="2 3" key="1">
    <citation type="journal article" date="2024" name="J Genomics">
        <title>Draft genome sequencing and assembly of Favolaschia claudopus CIRM-BRFM 2984 isolated from oak limbs.</title>
        <authorList>
            <person name="Navarro D."/>
            <person name="Drula E."/>
            <person name="Chaduli D."/>
            <person name="Cazenave R."/>
            <person name="Ahrendt S."/>
            <person name="Wang J."/>
            <person name="Lipzen A."/>
            <person name="Daum C."/>
            <person name="Barry K."/>
            <person name="Grigoriev I.V."/>
            <person name="Favel A."/>
            <person name="Rosso M.N."/>
            <person name="Martin F."/>
        </authorList>
    </citation>
    <scope>NUCLEOTIDE SEQUENCE [LARGE SCALE GENOMIC DNA]</scope>
    <source>
        <strain evidence="2 3">CIRM-BRFM 2984</strain>
    </source>
</reference>
<evidence type="ECO:0000313" key="3">
    <source>
        <dbReference type="Proteomes" id="UP001362999"/>
    </source>
</evidence>
<dbReference type="Proteomes" id="UP001362999">
    <property type="component" value="Unassembled WGS sequence"/>
</dbReference>
<proteinExistence type="predicted"/>
<protein>
    <submittedName>
        <fullName evidence="2">Uncharacterized protein</fullName>
    </submittedName>
</protein>
<sequence>MSSYRLSGDLMNWQEFRDTPLATYLEGICPLTRSVPRSIPPNTLSPSTTPSTSGFPLRFSLYRISTLAKWKIRRRMKPTELQSCGMVGGSADASLSSCTPSYLVYTHSGGEEWIDKMLQMVTGYAYLHNHHEPHQAHLRSQLDLVDEGRARKRTAPSPSINRHQPRVETAPKGKSVIQTRTDGDVNMADVPTKNTVPVISNWHEAIPGLTGQILKTYFENPKSFPPAKGSWKTNKMGVPIDIPSWDAAYEFVHTYQSWSVGLGVFHVYMDARTAAANQNPQTGLHRHVLLKYFMPVWFFQELKKCQSVRPKYGDPLHVLAAFCQSSGHRPEGFEFSDDYGTINSRHFRGAIVFAMITAEPHKGKTAPSAEERDGRAAIVQALCYVLAIPGSYEQELKTYNCTVEPVEQLEHWPRSQMTFEHLTTEKVVRRLANMGLSIMTAHDMFPFVQDYLTEGFDLELLKGIHNAMQDGLLRIGEPEGLIKEPYGEFLAHPPGLHWPDTALNATLVRGIRLPHLPTAQSACGSKKPRHDNLRAALQAGYVASWWWAWEREWGSAGFCSVERTWRRIQVSRIFSFVPTGAVVRLSPPAAHIRSSSRAVSSHRDAISPTSASSTPSAIADTMGRQFPPFTREFWLIDECIRQFGSPYSSS</sequence>
<gene>
    <name evidence="2" type="ORF">R3P38DRAFT_3239782</name>
</gene>
<feature type="region of interest" description="Disordered" evidence="1">
    <location>
        <begin position="150"/>
        <end position="178"/>
    </location>
</feature>
<keyword evidence="3" id="KW-1185">Reference proteome</keyword>